<dbReference type="HOGENOM" id="CLU_953960_0_0_1"/>
<dbReference type="InterPro" id="IPR048343">
    <property type="entry name" value="ZW10_C"/>
</dbReference>
<dbReference type="STRING" id="6412.T1FWZ3"/>
<evidence type="ECO:0000313" key="11">
    <source>
        <dbReference type="EnsemblMetazoa" id="HelroP62313"/>
    </source>
</evidence>
<comment type="similarity">
    <text evidence="3">Belongs to the ZW10 family.</text>
</comment>
<dbReference type="PANTHER" id="PTHR12205">
    <property type="entry name" value="CENTROMERE/KINETOCHORE PROTEIN ZW10"/>
    <property type="match status" value="1"/>
</dbReference>
<keyword evidence="4" id="KW-0963">Cytoplasm</keyword>
<evidence type="ECO:0000313" key="12">
    <source>
        <dbReference type="Proteomes" id="UP000015101"/>
    </source>
</evidence>
<feature type="domain" description="Centromere/kinetochore protein zw10 C-terminal" evidence="8">
    <location>
        <begin position="2"/>
        <end position="88"/>
    </location>
</feature>
<evidence type="ECO:0000256" key="5">
    <source>
        <dbReference type="ARBA" id="ARBA00023242"/>
    </source>
</evidence>
<keyword evidence="5" id="KW-0539">Nucleus</keyword>
<dbReference type="EnsemblMetazoa" id="HelroT62313">
    <property type="protein sequence ID" value="HelroP62313"/>
    <property type="gene ID" value="HelroG62313"/>
</dbReference>
<sequence>MQLYKCIRGVIQLYINVVPMFHGHSIQTLPFIAALHHNNCMYMAHKLMSFQIKTRNILRQPVDYVEELQRLAVDHFLSLLQQQKANILQNLKSDFGFDGMSEHYETTLKSWRKVSLELQHLQIAWNGVLPPSLLHKSIGSLFNTSLEEVVNGITKLEDISEFDAQKLTDLTSVIEKDGIDLISSIGLPSNDSLPIQFLEVKLQQHIEFWIKLKELKFVLNARLMEIRDRWAAGKGPLADAFTKEEMDSLIRALFQNTEMRSAVLAVINRKTDY</sequence>
<name>T1FWZ3_HELRO</name>
<keyword evidence="12" id="KW-1185">Reference proteome</keyword>
<comment type="subcellular location">
    <subcellularLocation>
        <location evidence="2">Cytoplasm</location>
    </subcellularLocation>
    <subcellularLocation>
        <location evidence="1">Nucleus</location>
    </subcellularLocation>
</comment>
<dbReference type="GO" id="GO:0005634">
    <property type="term" value="C:nucleus"/>
    <property type="evidence" value="ECO:0007669"/>
    <property type="project" value="UniProtKB-SubCell"/>
</dbReference>
<evidence type="ECO:0000256" key="4">
    <source>
        <dbReference type="ARBA" id="ARBA00022490"/>
    </source>
</evidence>
<proteinExistence type="inferred from homology"/>
<evidence type="ECO:0000259" key="9">
    <source>
        <dbReference type="Pfam" id="PF22766"/>
    </source>
</evidence>
<reference evidence="12" key="1">
    <citation type="submission" date="2012-12" db="EMBL/GenBank/DDBJ databases">
        <authorList>
            <person name="Hellsten U."/>
            <person name="Grimwood J."/>
            <person name="Chapman J.A."/>
            <person name="Shapiro H."/>
            <person name="Aerts A."/>
            <person name="Otillar R.P."/>
            <person name="Terry A.Y."/>
            <person name="Boore J.L."/>
            <person name="Simakov O."/>
            <person name="Marletaz F."/>
            <person name="Cho S.-J."/>
            <person name="Edsinger-Gonzales E."/>
            <person name="Havlak P."/>
            <person name="Kuo D.-H."/>
            <person name="Larsson T."/>
            <person name="Lv J."/>
            <person name="Arendt D."/>
            <person name="Savage R."/>
            <person name="Osoegawa K."/>
            <person name="de Jong P."/>
            <person name="Lindberg D.R."/>
            <person name="Seaver E.C."/>
            <person name="Weisblat D.A."/>
            <person name="Putnam N.H."/>
            <person name="Grigoriev I.V."/>
            <person name="Rokhsar D.S."/>
        </authorList>
    </citation>
    <scope>NUCLEOTIDE SEQUENCE</scope>
</reference>
<evidence type="ECO:0000256" key="2">
    <source>
        <dbReference type="ARBA" id="ARBA00004496"/>
    </source>
</evidence>
<dbReference type="GeneID" id="20213341"/>
<dbReference type="Pfam" id="PF20666">
    <property type="entry name" value="ZW10_C"/>
    <property type="match status" value="1"/>
</dbReference>
<dbReference type="OrthoDB" id="534815at2759"/>
<evidence type="ECO:0000256" key="1">
    <source>
        <dbReference type="ARBA" id="ARBA00004123"/>
    </source>
</evidence>
<dbReference type="InterPro" id="IPR055148">
    <property type="entry name" value="ZW10_C_2"/>
</dbReference>
<evidence type="ECO:0000256" key="7">
    <source>
        <dbReference type="ARBA" id="ARBA00080245"/>
    </source>
</evidence>
<dbReference type="OMA" id="YSNMKQN"/>
<protein>
    <recommendedName>
        <fullName evidence="6">Centromere/kinetochore protein zw10</fullName>
    </recommendedName>
    <alternativeName>
        <fullName evidence="7">Mitotic 15 protein</fullName>
    </alternativeName>
</protein>
<dbReference type="EMBL" id="AMQM01000218">
    <property type="status" value="NOT_ANNOTATED_CDS"/>
    <property type="molecule type" value="Genomic_DNA"/>
</dbReference>
<dbReference type="Pfam" id="PF22766">
    <property type="entry name" value="ZW10_C2"/>
    <property type="match status" value="1"/>
</dbReference>
<evidence type="ECO:0000256" key="6">
    <source>
        <dbReference type="ARBA" id="ARBA00072518"/>
    </source>
</evidence>
<feature type="domain" description="ZW10 C-terminal helical" evidence="9">
    <location>
        <begin position="111"/>
        <end position="266"/>
    </location>
</feature>
<dbReference type="InterPro" id="IPR046362">
    <property type="entry name" value="Zw10/DSL1_C_sf"/>
</dbReference>
<dbReference type="RefSeq" id="XP_009009430.1">
    <property type="nucleotide sequence ID" value="XM_009011182.1"/>
</dbReference>
<dbReference type="eggNOG" id="KOG2163">
    <property type="taxonomic scope" value="Eukaryota"/>
</dbReference>
<dbReference type="EMBL" id="KB095811">
    <property type="protein sequence ID" value="ESO12710.1"/>
    <property type="molecule type" value="Genomic_DNA"/>
</dbReference>
<dbReference type="Gene3D" id="1.10.357.150">
    <property type="match status" value="1"/>
</dbReference>
<reference evidence="10 12" key="2">
    <citation type="journal article" date="2013" name="Nature">
        <title>Insights into bilaterian evolution from three spiralian genomes.</title>
        <authorList>
            <person name="Simakov O."/>
            <person name="Marletaz F."/>
            <person name="Cho S.J."/>
            <person name="Edsinger-Gonzales E."/>
            <person name="Havlak P."/>
            <person name="Hellsten U."/>
            <person name="Kuo D.H."/>
            <person name="Larsson T."/>
            <person name="Lv J."/>
            <person name="Arendt D."/>
            <person name="Savage R."/>
            <person name="Osoegawa K."/>
            <person name="de Jong P."/>
            <person name="Grimwood J."/>
            <person name="Chapman J.A."/>
            <person name="Shapiro H."/>
            <person name="Aerts A."/>
            <person name="Otillar R.P."/>
            <person name="Terry A.Y."/>
            <person name="Boore J.L."/>
            <person name="Grigoriev I.V."/>
            <person name="Lindberg D.R."/>
            <person name="Seaver E.C."/>
            <person name="Weisblat D.A."/>
            <person name="Putnam N.H."/>
            <person name="Rokhsar D.S."/>
        </authorList>
    </citation>
    <scope>NUCLEOTIDE SEQUENCE</scope>
</reference>
<reference evidence="11" key="3">
    <citation type="submission" date="2015-06" db="UniProtKB">
        <authorList>
            <consortium name="EnsemblMetazoa"/>
        </authorList>
    </citation>
    <scope>IDENTIFICATION</scope>
</reference>
<accession>T1FWZ3</accession>
<dbReference type="InParanoid" id="T1FWZ3"/>
<evidence type="ECO:0000259" key="8">
    <source>
        <dbReference type="Pfam" id="PF20666"/>
    </source>
</evidence>
<dbReference type="KEGG" id="hro:HELRODRAFT_62313"/>
<dbReference type="PANTHER" id="PTHR12205:SF0">
    <property type="entry name" value="CENTROMERE_KINETOCHORE PROTEIN ZW10 HOMOLOG"/>
    <property type="match status" value="1"/>
</dbReference>
<dbReference type="Proteomes" id="UP000015101">
    <property type="component" value="Unassembled WGS sequence"/>
</dbReference>
<organism evidence="11 12">
    <name type="scientific">Helobdella robusta</name>
    <name type="common">Californian leech</name>
    <dbReference type="NCBI Taxonomy" id="6412"/>
    <lineage>
        <taxon>Eukaryota</taxon>
        <taxon>Metazoa</taxon>
        <taxon>Spiralia</taxon>
        <taxon>Lophotrochozoa</taxon>
        <taxon>Annelida</taxon>
        <taxon>Clitellata</taxon>
        <taxon>Hirudinea</taxon>
        <taxon>Rhynchobdellida</taxon>
        <taxon>Glossiphoniidae</taxon>
        <taxon>Helobdella</taxon>
    </lineage>
</organism>
<dbReference type="FunFam" id="1.10.357.150:FF:000003">
    <property type="entry name" value="Centromere/kinetochore protein zw10"/>
    <property type="match status" value="1"/>
</dbReference>
<dbReference type="CTD" id="20213341"/>
<gene>
    <name evidence="11" type="primary">20213341</name>
    <name evidence="10" type="ORF">HELRODRAFT_62313</name>
</gene>
<dbReference type="GO" id="GO:0005737">
    <property type="term" value="C:cytoplasm"/>
    <property type="evidence" value="ECO:0007669"/>
    <property type="project" value="UniProtKB-SubCell"/>
</dbReference>
<evidence type="ECO:0000313" key="10">
    <source>
        <dbReference type="EMBL" id="ESO12710.1"/>
    </source>
</evidence>
<dbReference type="AlphaFoldDB" id="T1FWZ3"/>
<evidence type="ECO:0000256" key="3">
    <source>
        <dbReference type="ARBA" id="ARBA00006245"/>
    </source>
</evidence>